<evidence type="ECO:0000313" key="3">
    <source>
        <dbReference type="Proteomes" id="UP000198765"/>
    </source>
</evidence>
<feature type="domain" description="Methyltransferase type 11" evidence="1">
    <location>
        <begin position="56"/>
        <end position="152"/>
    </location>
</feature>
<accession>A0A1A9A6R7</accession>
<dbReference type="RefSeq" id="WP_167667106.1">
    <property type="nucleotide sequence ID" value="NZ_LT594324.1"/>
</dbReference>
<name>A0A1A9A6R7_9ACTN</name>
<dbReference type="PATRIC" id="fig|299146.4.peg.4365"/>
<organism evidence="2 3">
    <name type="scientific">Micromonospora narathiwatensis</name>
    <dbReference type="NCBI Taxonomy" id="299146"/>
    <lineage>
        <taxon>Bacteria</taxon>
        <taxon>Bacillati</taxon>
        <taxon>Actinomycetota</taxon>
        <taxon>Actinomycetes</taxon>
        <taxon>Micromonosporales</taxon>
        <taxon>Micromonosporaceae</taxon>
        <taxon>Micromonospora</taxon>
    </lineage>
</organism>
<evidence type="ECO:0000313" key="2">
    <source>
        <dbReference type="EMBL" id="SBT51867.1"/>
    </source>
</evidence>
<dbReference type="Proteomes" id="UP000198765">
    <property type="component" value="Chromosome I"/>
</dbReference>
<dbReference type="Pfam" id="PF08241">
    <property type="entry name" value="Methyltransf_11"/>
    <property type="match status" value="1"/>
</dbReference>
<gene>
    <name evidence="2" type="ORF">GA0070621_4219</name>
</gene>
<keyword evidence="2" id="KW-0808">Transferase</keyword>
<dbReference type="SUPFAM" id="SSF53335">
    <property type="entry name" value="S-adenosyl-L-methionine-dependent methyltransferases"/>
    <property type="match status" value="1"/>
</dbReference>
<dbReference type="GO" id="GO:0032259">
    <property type="term" value="P:methylation"/>
    <property type="evidence" value="ECO:0007669"/>
    <property type="project" value="UniProtKB-KW"/>
</dbReference>
<reference evidence="2 3" key="1">
    <citation type="submission" date="2016-06" db="EMBL/GenBank/DDBJ databases">
        <authorList>
            <person name="Kjaerup R.B."/>
            <person name="Dalgaard T.S."/>
            <person name="Juul-Madsen H.R."/>
        </authorList>
    </citation>
    <scope>NUCLEOTIDE SEQUENCE [LARGE SCALE GENOMIC DNA]</scope>
    <source>
        <strain evidence="2 3">DSM 45248</strain>
    </source>
</reference>
<keyword evidence="2" id="KW-0489">Methyltransferase</keyword>
<dbReference type="InterPro" id="IPR013216">
    <property type="entry name" value="Methyltransf_11"/>
</dbReference>
<dbReference type="GO" id="GO:0008757">
    <property type="term" value="F:S-adenosylmethionine-dependent methyltransferase activity"/>
    <property type="evidence" value="ECO:0007669"/>
    <property type="project" value="InterPro"/>
</dbReference>
<protein>
    <submittedName>
        <fullName evidence="2">Methyltransferase domain-containing protein</fullName>
    </submittedName>
</protein>
<dbReference type="Gene3D" id="3.40.50.150">
    <property type="entry name" value="Vaccinia Virus protein VP39"/>
    <property type="match status" value="1"/>
</dbReference>
<dbReference type="AlphaFoldDB" id="A0A1A9A6R7"/>
<dbReference type="CDD" id="cd02440">
    <property type="entry name" value="AdoMet_MTases"/>
    <property type="match status" value="1"/>
</dbReference>
<proteinExistence type="predicted"/>
<dbReference type="EMBL" id="LT594324">
    <property type="protein sequence ID" value="SBT51867.1"/>
    <property type="molecule type" value="Genomic_DNA"/>
</dbReference>
<dbReference type="InterPro" id="IPR029063">
    <property type="entry name" value="SAM-dependent_MTases_sf"/>
</dbReference>
<dbReference type="PANTHER" id="PTHR42912">
    <property type="entry name" value="METHYLTRANSFERASE"/>
    <property type="match status" value="1"/>
</dbReference>
<evidence type="ECO:0000259" key="1">
    <source>
        <dbReference type="Pfam" id="PF08241"/>
    </source>
</evidence>
<dbReference type="InterPro" id="IPR050508">
    <property type="entry name" value="Methyltransf_Superfamily"/>
</dbReference>
<keyword evidence="3" id="KW-1185">Reference proteome</keyword>
<sequence length="230" mass="25015">MTTKDLRAPKRKLVPEMEGATARWYARNRASANQLAEYRRQAARLAEGLTADAAVLEVAPGPGYQAIELARLGAYQVTGLDVSHTFVELAGEAARRAGVTVAFRQGDVHELPFGADSFDLVICQAAFKNFTRPVRALDEMHRVLRPGGRAVIQDLRADASRADIEREVARMGIRGLDAFWTRSALGWLRRRAVTADVFARLAAESAFGGAEIEPEGLVGLEVRLSKAATA</sequence>